<dbReference type="PANTHER" id="PTHR44154">
    <property type="entry name" value="QUINONE OXIDOREDUCTASE"/>
    <property type="match status" value="1"/>
</dbReference>
<feature type="domain" description="Enoyl reductase (ER)" evidence="2">
    <location>
        <begin position="13"/>
        <end position="324"/>
    </location>
</feature>
<dbReference type="RefSeq" id="WP_137628832.1">
    <property type="nucleotide sequence ID" value="NZ_BJDJ01000013.1"/>
</dbReference>
<dbReference type="Proteomes" id="UP001596282">
    <property type="component" value="Unassembled WGS sequence"/>
</dbReference>
<protein>
    <submittedName>
        <fullName evidence="3">Zinc-binding dehydrogenase</fullName>
    </submittedName>
</protein>
<evidence type="ECO:0000313" key="4">
    <source>
        <dbReference type="Proteomes" id="UP001596282"/>
    </source>
</evidence>
<dbReference type="InterPro" id="IPR036291">
    <property type="entry name" value="NAD(P)-bd_dom_sf"/>
</dbReference>
<dbReference type="InterPro" id="IPR011032">
    <property type="entry name" value="GroES-like_sf"/>
</dbReference>
<dbReference type="InterPro" id="IPR020843">
    <property type="entry name" value="ER"/>
</dbReference>
<name>A0ABW1RYA7_9LACO</name>
<dbReference type="SMART" id="SM00829">
    <property type="entry name" value="PKS_ER"/>
    <property type="match status" value="1"/>
</dbReference>
<comment type="caution">
    <text evidence="3">The sequence shown here is derived from an EMBL/GenBank/DDBJ whole genome shotgun (WGS) entry which is preliminary data.</text>
</comment>
<dbReference type="PANTHER" id="PTHR44154:SF1">
    <property type="entry name" value="QUINONE OXIDOREDUCTASE"/>
    <property type="match status" value="1"/>
</dbReference>
<keyword evidence="1" id="KW-0521">NADP</keyword>
<dbReference type="Gene3D" id="3.40.50.720">
    <property type="entry name" value="NAD(P)-binding Rossmann-like Domain"/>
    <property type="match status" value="1"/>
</dbReference>
<sequence>MRAWIVPNSMQLGLANLQLVDVAMPYPNDDELQVKVHAVGLNPVDYKVIASGVADWQTPHVIGIDVAGEVTRLGKAITDFKVGDRVFYHGDLRRNGGLAEYTTTLAASVAHLPRALSYEQGAAILCANLTAYQALYRKVNLTNVHSILIHAGGGAVGLAALQLAKQLGLQTITTVSARKRDLVTAIGADTIIDYQHEDVTAAVLDATDGRGVDVSLNTIGGAELAADTDRMAYNGQIVAIGDGYPDHVELDERALSLIRSGLGGVYRSNDHYQIHDLAVMATAMAQLVIDGDVEPMIGMVQPFEDAQVALKALQAGTSRGKTVIRVVGKQHTA</sequence>
<dbReference type="InterPro" id="IPR051603">
    <property type="entry name" value="Zinc-ADH_QOR/CCCR"/>
</dbReference>
<accession>A0ABW1RYA7</accession>
<keyword evidence="4" id="KW-1185">Reference proteome</keyword>
<evidence type="ECO:0000313" key="3">
    <source>
        <dbReference type="EMBL" id="MFC6180152.1"/>
    </source>
</evidence>
<dbReference type="InterPro" id="IPR013154">
    <property type="entry name" value="ADH-like_N"/>
</dbReference>
<reference evidence="4" key="1">
    <citation type="journal article" date="2019" name="Int. J. Syst. Evol. Microbiol.">
        <title>The Global Catalogue of Microorganisms (GCM) 10K type strain sequencing project: providing services to taxonomists for standard genome sequencing and annotation.</title>
        <authorList>
            <consortium name="The Broad Institute Genomics Platform"/>
            <consortium name="The Broad Institute Genome Sequencing Center for Infectious Disease"/>
            <person name="Wu L."/>
            <person name="Ma J."/>
        </authorList>
    </citation>
    <scope>NUCLEOTIDE SEQUENCE [LARGE SCALE GENOMIC DNA]</scope>
    <source>
        <strain evidence="4">CCM 8933</strain>
    </source>
</reference>
<proteinExistence type="predicted"/>
<gene>
    <name evidence="3" type="ORF">ACFP5Y_02795</name>
</gene>
<evidence type="ECO:0000256" key="1">
    <source>
        <dbReference type="ARBA" id="ARBA00022857"/>
    </source>
</evidence>
<evidence type="ECO:0000259" key="2">
    <source>
        <dbReference type="SMART" id="SM00829"/>
    </source>
</evidence>
<dbReference type="Gene3D" id="3.90.180.10">
    <property type="entry name" value="Medium-chain alcohol dehydrogenases, catalytic domain"/>
    <property type="match status" value="1"/>
</dbReference>
<dbReference type="EMBL" id="JBHSSC010000007">
    <property type="protein sequence ID" value="MFC6180152.1"/>
    <property type="molecule type" value="Genomic_DNA"/>
</dbReference>
<dbReference type="SUPFAM" id="SSF51735">
    <property type="entry name" value="NAD(P)-binding Rossmann-fold domains"/>
    <property type="match status" value="1"/>
</dbReference>
<organism evidence="3 4">
    <name type="scientific">Lactiplantibacillus daowaiensis</name>
    <dbReference type="NCBI Taxonomy" id="2559918"/>
    <lineage>
        <taxon>Bacteria</taxon>
        <taxon>Bacillati</taxon>
        <taxon>Bacillota</taxon>
        <taxon>Bacilli</taxon>
        <taxon>Lactobacillales</taxon>
        <taxon>Lactobacillaceae</taxon>
        <taxon>Lactiplantibacillus</taxon>
    </lineage>
</organism>
<dbReference type="SUPFAM" id="SSF50129">
    <property type="entry name" value="GroES-like"/>
    <property type="match status" value="1"/>
</dbReference>
<dbReference type="Pfam" id="PF08240">
    <property type="entry name" value="ADH_N"/>
    <property type="match status" value="1"/>
</dbReference>
<dbReference type="Pfam" id="PF13602">
    <property type="entry name" value="ADH_zinc_N_2"/>
    <property type="match status" value="1"/>
</dbReference>